<keyword evidence="3" id="KW-0560">Oxidoreductase</keyword>
<dbReference type="Pfam" id="PF01408">
    <property type="entry name" value="GFO_IDH_MocA"/>
    <property type="match status" value="1"/>
</dbReference>
<feature type="domain" description="Gfo/Idh/MocA-like oxidoreductase N-terminal" evidence="1">
    <location>
        <begin position="5"/>
        <end position="120"/>
    </location>
</feature>
<dbReference type="InterPro" id="IPR000683">
    <property type="entry name" value="Gfo/Idh/MocA-like_OxRdtase_N"/>
</dbReference>
<dbReference type="EC" id="1.-.-.-" evidence="3"/>
<dbReference type="PANTHER" id="PTHR43377:SF1">
    <property type="entry name" value="BILIVERDIN REDUCTASE A"/>
    <property type="match status" value="1"/>
</dbReference>
<feature type="domain" description="GFO/IDH/MocA-like oxidoreductase" evidence="2">
    <location>
        <begin position="149"/>
        <end position="228"/>
    </location>
</feature>
<evidence type="ECO:0000259" key="1">
    <source>
        <dbReference type="Pfam" id="PF01408"/>
    </source>
</evidence>
<dbReference type="PANTHER" id="PTHR43377">
    <property type="entry name" value="BILIVERDIN REDUCTASE A"/>
    <property type="match status" value="1"/>
</dbReference>
<keyword evidence="4" id="KW-1185">Reference proteome</keyword>
<dbReference type="GO" id="GO:0000166">
    <property type="term" value="F:nucleotide binding"/>
    <property type="evidence" value="ECO:0007669"/>
    <property type="project" value="InterPro"/>
</dbReference>
<gene>
    <name evidence="3" type="ORF">Pr1d_23090</name>
</gene>
<accession>A0A5B9QB87</accession>
<reference evidence="3 4" key="1">
    <citation type="submission" date="2019-08" db="EMBL/GenBank/DDBJ databases">
        <title>Deep-cultivation of Planctomycetes and their phenomic and genomic characterization uncovers novel biology.</title>
        <authorList>
            <person name="Wiegand S."/>
            <person name="Jogler M."/>
            <person name="Boedeker C."/>
            <person name="Pinto D."/>
            <person name="Vollmers J."/>
            <person name="Rivas-Marin E."/>
            <person name="Kohn T."/>
            <person name="Peeters S.H."/>
            <person name="Heuer A."/>
            <person name="Rast P."/>
            <person name="Oberbeckmann S."/>
            <person name="Bunk B."/>
            <person name="Jeske O."/>
            <person name="Meyerdierks A."/>
            <person name="Storesund J.E."/>
            <person name="Kallscheuer N."/>
            <person name="Luecker S."/>
            <person name="Lage O.M."/>
            <person name="Pohl T."/>
            <person name="Merkel B.J."/>
            <person name="Hornburger P."/>
            <person name="Mueller R.-W."/>
            <person name="Bruemmer F."/>
            <person name="Labrenz M."/>
            <person name="Spormann A.M."/>
            <person name="Op den Camp H."/>
            <person name="Overmann J."/>
            <person name="Amann R."/>
            <person name="Jetten M.S.M."/>
            <person name="Mascher T."/>
            <person name="Medema M.H."/>
            <person name="Devos D.P."/>
            <person name="Kaster A.-K."/>
            <person name="Ovreas L."/>
            <person name="Rohde M."/>
            <person name="Galperin M.Y."/>
            <person name="Jogler C."/>
        </authorList>
    </citation>
    <scope>NUCLEOTIDE SEQUENCE [LARGE SCALE GENOMIC DNA]</scope>
    <source>
        <strain evidence="3 4">Pr1d</strain>
    </source>
</reference>
<dbReference type="InterPro" id="IPR055170">
    <property type="entry name" value="GFO_IDH_MocA-like_dom"/>
</dbReference>
<evidence type="ECO:0000313" key="3">
    <source>
        <dbReference type="EMBL" id="QEG35019.1"/>
    </source>
</evidence>
<name>A0A5B9QB87_9BACT</name>
<dbReference type="AlphaFoldDB" id="A0A5B9QB87"/>
<protein>
    <submittedName>
        <fullName evidence="3">Dehydrogenase</fullName>
        <ecNumber evidence="3">1.-.-.-</ecNumber>
    </submittedName>
</protein>
<dbReference type="InterPro" id="IPR051450">
    <property type="entry name" value="Gfo/Idh/MocA_Oxidoreductases"/>
</dbReference>
<dbReference type="Proteomes" id="UP000323917">
    <property type="component" value="Chromosome"/>
</dbReference>
<sequence length="372" mass="40779">MSRLRLAIVGAGHLGKFHARLAASLPDARLVAVVDPIENARNQLASETGAKPLDNIQDLFGLVDAAIVATPTFSHSDVARELLTGGIHVLVEKPITSTVEQANELVQLAQKQQLVLQVGHIERFNPAWKAVRKRLHNPKYITARRLSSYSFRSTDVGVVHDLMIHDIDAVLSMVNSPITRVEAVGISVLGNSEDMVDARLHFSSGCIANLTASRVSHTAERSMQVFTDECCATVDFGAREARIVEPTAEILSRQFQVDMLSVDQKSRLREQLFAELLVNSEVAVEDSNAMLDEQLDFARAIRTSTDPLVTGADGRDALVVAESILQQVHAHQWDGIAGNRRGPMAQPQGDSVLEIDDYWSEDDTVILRRKAG</sequence>
<dbReference type="Gene3D" id="3.40.50.720">
    <property type="entry name" value="NAD(P)-binding Rossmann-like Domain"/>
    <property type="match status" value="1"/>
</dbReference>
<organism evidence="3 4">
    <name type="scientific">Bythopirellula goksoeyrii</name>
    <dbReference type="NCBI Taxonomy" id="1400387"/>
    <lineage>
        <taxon>Bacteria</taxon>
        <taxon>Pseudomonadati</taxon>
        <taxon>Planctomycetota</taxon>
        <taxon>Planctomycetia</taxon>
        <taxon>Pirellulales</taxon>
        <taxon>Lacipirellulaceae</taxon>
        <taxon>Bythopirellula</taxon>
    </lineage>
</organism>
<dbReference type="KEGG" id="bgok:Pr1d_23090"/>
<dbReference type="SUPFAM" id="SSF51735">
    <property type="entry name" value="NAD(P)-binding Rossmann-fold domains"/>
    <property type="match status" value="1"/>
</dbReference>
<evidence type="ECO:0000259" key="2">
    <source>
        <dbReference type="Pfam" id="PF22725"/>
    </source>
</evidence>
<dbReference type="OrthoDB" id="9815825at2"/>
<dbReference type="SUPFAM" id="SSF55347">
    <property type="entry name" value="Glyceraldehyde-3-phosphate dehydrogenase-like, C-terminal domain"/>
    <property type="match status" value="1"/>
</dbReference>
<dbReference type="Gene3D" id="3.30.360.10">
    <property type="entry name" value="Dihydrodipicolinate Reductase, domain 2"/>
    <property type="match status" value="1"/>
</dbReference>
<proteinExistence type="predicted"/>
<dbReference type="EMBL" id="CP042913">
    <property type="protein sequence ID" value="QEG35019.1"/>
    <property type="molecule type" value="Genomic_DNA"/>
</dbReference>
<dbReference type="RefSeq" id="WP_148073583.1">
    <property type="nucleotide sequence ID" value="NZ_CP042913.1"/>
</dbReference>
<dbReference type="InterPro" id="IPR036291">
    <property type="entry name" value="NAD(P)-bd_dom_sf"/>
</dbReference>
<dbReference type="Pfam" id="PF22725">
    <property type="entry name" value="GFO_IDH_MocA_C3"/>
    <property type="match status" value="1"/>
</dbReference>
<evidence type="ECO:0000313" key="4">
    <source>
        <dbReference type="Proteomes" id="UP000323917"/>
    </source>
</evidence>
<dbReference type="GO" id="GO:0016491">
    <property type="term" value="F:oxidoreductase activity"/>
    <property type="evidence" value="ECO:0007669"/>
    <property type="project" value="UniProtKB-KW"/>
</dbReference>